<evidence type="ECO:0000256" key="12">
    <source>
        <dbReference type="PROSITE-ProRule" id="PRU00169"/>
    </source>
</evidence>
<dbReference type="CDD" id="cd17546">
    <property type="entry name" value="REC_hyHK_CKI1_RcsC-like"/>
    <property type="match status" value="1"/>
</dbReference>
<evidence type="ECO:0000256" key="7">
    <source>
        <dbReference type="ARBA" id="ARBA00022777"/>
    </source>
</evidence>
<evidence type="ECO:0000259" key="14">
    <source>
        <dbReference type="PROSITE" id="PS50109"/>
    </source>
</evidence>
<dbReference type="STRING" id="349521.HCH_03924"/>
<evidence type="ECO:0000313" key="18">
    <source>
        <dbReference type="Proteomes" id="UP000000238"/>
    </source>
</evidence>
<sequence length="659" mass="72769">MKRGFQDWSVYKKSLLLGLLPSGLMFACLVFFFTTVRLSEARTDLIARGQLIADQLAPAVEYDVISGNTGALEKLLGKVAQSPLVHHITIHDSFGNLMAEIDGAGRKLADADETPIMLSADILQSQIELENDAFASFASEFQFTTGPSRIGKVEVAITESVIIEGQQRIVYSSFTVAALLMFLTYLLIRNMARSIANPIEQLTAGVELIKNGDYRTRAPDIRGLELSRLRNSINQLAVALEKASVEQTEHLGMIETARNEAESASKAKSEFLAIMSHELRTPMNGVLGMLQLLQETQQDEEQKEYTHVAMRSTEHLIAIIDDILDFSKIERGRLSIDPIEFNLRALVEETLNAFRPQVEEKGLLLHQEYEGELQDALVTADPARIRQVLANLINNAIKFTAEGYIRVHANWEEIGADKVCFTCEVEDSGIGIAPEQQRRMFSSFQQADQSNSRRYGGTGLGLAIAKRLLELMEGEIFVESESGKGSCFKFALTLHYRRSPNGSTWNAAAAGPIPQFQGRVLIVEDNQVNQKVTCGILNKLGIETENANNGEEALQKVRGGKYDLIFMDCQMPVMDGYQATAKIRQMETRAGVKPTPIVALTANALEGAADACRKAGMDDYLSKPIKKQQLVECLQTWLGDSDADNTTPENAAAQGNEER</sequence>
<comment type="catalytic activity">
    <reaction evidence="1">
        <text>ATP + protein L-histidine = ADP + protein N-phospho-L-histidine.</text>
        <dbReference type="EC" id="2.7.13.3"/>
    </reaction>
</comment>
<dbReference type="Gene3D" id="6.10.340.10">
    <property type="match status" value="1"/>
</dbReference>
<dbReference type="EMBL" id="CP000155">
    <property type="protein sequence ID" value="ABC30645.1"/>
    <property type="molecule type" value="Genomic_DNA"/>
</dbReference>
<organism evidence="17 18">
    <name type="scientific">Hahella chejuensis (strain KCTC 2396)</name>
    <dbReference type="NCBI Taxonomy" id="349521"/>
    <lineage>
        <taxon>Bacteria</taxon>
        <taxon>Pseudomonadati</taxon>
        <taxon>Pseudomonadota</taxon>
        <taxon>Gammaproteobacteria</taxon>
        <taxon>Oceanospirillales</taxon>
        <taxon>Hahellaceae</taxon>
        <taxon>Hahella</taxon>
    </lineage>
</organism>
<dbReference type="RefSeq" id="WP_011397712.1">
    <property type="nucleotide sequence ID" value="NC_007645.1"/>
</dbReference>
<dbReference type="InterPro" id="IPR001789">
    <property type="entry name" value="Sig_transdc_resp-reg_receiver"/>
</dbReference>
<dbReference type="PROSITE" id="PS50109">
    <property type="entry name" value="HIS_KIN"/>
    <property type="match status" value="1"/>
</dbReference>
<dbReference type="SMART" id="SM00448">
    <property type="entry name" value="REC"/>
    <property type="match status" value="1"/>
</dbReference>
<dbReference type="CDD" id="cd00082">
    <property type="entry name" value="HisKA"/>
    <property type="match status" value="1"/>
</dbReference>
<dbReference type="Pfam" id="PF00672">
    <property type="entry name" value="HAMP"/>
    <property type="match status" value="1"/>
</dbReference>
<dbReference type="Gene3D" id="3.40.50.2300">
    <property type="match status" value="1"/>
</dbReference>
<dbReference type="PANTHER" id="PTHR45339">
    <property type="entry name" value="HYBRID SIGNAL TRANSDUCTION HISTIDINE KINASE J"/>
    <property type="match status" value="1"/>
</dbReference>
<dbReference type="GO" id="GO:0000155">
    <property type="term" value="F:phosphorelay sensor kinase activity"/>
    <property type="evidence" value="ECO:0007669"/>
    <property type="project" value="InterPro"/>
</dbReference>
<dbReference type="PANTHER" id="PTHR45339:SF1">
    <property type="entry name" value="HYBRID SIGNAL TRANSDUCTION HISTIDINE KINASE J"/>
    <property type="match status" value="1"/>
</dbReference>
<proteinExistence type="predicted"/>
<keyword evidence="4 12" id="KW-0597">Phosphoprotein</keyword>
<evidence type="ECO:0000256" key="2">
    <source>
        <dbReference type="ARBA" id="ARBA00004370"/>
    </source>
</evidence>
<dbReference type="Proteomes" id="UP000000238">
    <property type="component" value="Chromosome"/>
</dbReference>
<comment type="subunit">
    <text evidence="10">At low DSF concentrations, interacts with RpfF.</text>
</comment>
<gene>
    <name evidence="17" type="ordered locus">HCH_03924</name>
</gene>
<keyword evidence="5" id="KW-0808">Transferase</keyword>
<dbReference type="InterPro" id="IPR003594">
    <property type="entry name" value="HATPase_dom"/>
</dbReference>
<dbReference type="GO" id="GO:0016020">
    <property type="term" value="C:membrane"/>
    <property type="evidence" value="ECO:0007669"/>
    <property type="project" value="UniProtKB-SubCell"/>
</dbReference>
<evidence type="ECO:0000259" key="15">
    <source>
        <dbReference type="PROSITE" id="PS50110"/>
    </source>
</evidence>
<keyword evidence="6" id="KW-0547">Nucleotide-binding</keyword>
<dbReference type="eggNOG" id="COG2770">
    <property type="taxonomic scope" value="Bacteria"/>
</dbReference>
<evidence type="ECO:0000313" key="17">
    <source>
        <dbReference type="EMBL" id="ABC30645.1"/>
    </source>
</evidence>
<protein>
    <recommendedName>
        <fullName evidence="11">Sensory/regulatory protein RpfC</fullName>
        <ecNumber evidence="3">2.7.13.3</ecNumber>
    </recommendedName>
</protein>
<feature type="region of interest" description="Disordered" evidence="13">
    <location>
        <begin position="639"/>
        <end position="659"/>
    </location>
</feature>
<evidence type="ECO:0000256" key="3">
    <source>
        <dbReference type="ARBA" id="ARBA00012438"/>
    </source>
</evidence>
<evidence type="ECO:0000256" key="11">
    <source>
        <dbReference type="ARBA" id="ARBA00068150"/>
    </source>
</evidence>
<feature type="domain" description="Response regulatory" evidence="15">
    <location>
        <begin position="519"/>
        <end position="638"/>
    </location>
</feature>
<dbReference type="eggNOG" id="COG4251">
    <property type="taxonomic scope" value="Bacteria"/>
</dbReference>
<name>Q2SFC9_HAHCH</name>
<dbReference type="SUPFAM" id="SSF52172">
    <property type="entry name" value="CheY-like"/>
    <property type="match status" value="1"/>
</dbReference>
<dbReference type="Pfam" id="PF00072">
    <property type="entry name" value="Response_reg"/>
    <property type="match status" value="1"/>
</dbReference>
<evidence type="ECO:0000256" key="5">
    <source>
        <dbReference type="ARBA" id="ARBA00022679"/>
    </source>
</evidence>
<feature type="domain" description="HAMP" evidence="16">
    <location>
        <begin position="193"/>
        <end position="245"/>
    </location>
</feature>
<keyword evidence="7 17" id="KW-0418">Kinase</keyword>
<dbReference type="CDD" id="cd06225">
    <property type="entry name" value="HAMP"/>
    <property type="match status" value="1"/>
</dbReference>
<dbReference type="SUPFAM" id="SSF47384">
    <property type="entry name" value="Homodimeric domain of signal transducing histidine kinase"/>
    <property type="match status" value="1"/>
</dbReference>
<dbReference type="Pfam" id="PF02518">
    <property type="entry name" value="HATPase_c"/>
    <property type="match status" value="1"/>
</dbReference>
<dbReference type="SMART" id="SM00388">
    <property type="entry name" value="HisKA"/>
    <property type="match status" value="1"/>
</dbReference>
<dbReference type="InterPro" id="IPR036890">
    <property type="entry name" value="HATPase_C_sf"/>
</dbReference>
<dbReference type="AlphaFoldDB" id="Q2SFC9"/>
<dbReference type="InterPro" id="IPR003661">
    <property type="entry name" value="HisK_dim/P_dom"/>
</dbReference>
<accession>Q2SFC9</accession>
<evidence type="ECO:0000256" key="4">
    <source>
        <dbReference type="ARBA" id="ARBA00022553"/>
    </source>
</evidence>
<reference evidence="17 18" key="1">
    <citation type="journal article" date="2005" name="Nucleic Acids Res.">
        <title>Genomic blueprint of Hahella chejuensis, a marine microbe producing an algicidal agent.</title>
        <authorList>
            <person name="Jeong H."/>
            <person name="Yim J.H."/>
            <person name="Lee C."/>
            <person name="Choi S.-H."/>
            <person name="Park Y.K."/>
            <person name="Yoon S.H."/>
            <person name="Hur C.-G."/>
            <person name="Kang H.-Y."/>
            <person name="Kim D."/>
            <person name="Lee H.H."/>
            <person name="Park K.H."/>
            <person name="Park S.-H."/>
            <person name="Park H.-S."/>
            <person name="Lee H.K."/>
            <person name="Oh T.K."/>
            <person name="Kim J.F."/>
        </authorList>
    </citation>
    <scope>NUCLEOTIDE SEQUENCE [LARGE SCALE GENOMIC DNA]</scope>
    <source>
        <strain evidence="17 18">KCTC 2396</strain>
    </source>
</reference>
<feature type="domain" description="Histidine kinase" evidence="14">
    <location>
        <begin position="274"/>
        <end position="496"/>
    </location>
</feature>
<evidence type="ECO:0000256" key="10">
    <source>
        <dbReference type="ARBA" id="ARBA00064003"/>
    </source>
</evidence>
<dbReference type="SMART" id="SM00304">
    <property type="entry name" value="HAMP"/>
    <property type="match status" value="1"/>
</dbReference>
<dbReference type="HOGENOM" id="CLU_000445_104_15_6"/>
<dbReference type="Gene3D" id="1.10.287.130">
    <property type="match status" value="1"/>
</dbReference>
<dbReference type="InterPro" id="IPR005467">
    <property type="entry name" value="His_kinase_dom"/>
</dbReference>
<keyword evidence="18" id="KW-1185">Reference proteome</keyword>
<feature type="modified residue" description="4-aspartylphosphate" evidence="12">
    <location>
        <position position="568"/>
    </location>
</feature>
<evidence type="ECO:0000259" key="16">
    <source>
        <dbReference type="PROSITE" id="PS50885"/>
    </source>
</evidence>
<dbReference type="InterPro" id="IPR004358">
    <property type="entry name" value="Sig_transdc_His_kin-like_C"/>
</dbReference>
<dbReference type="PROSITE" id="PS50110">
    <property type="entry name" value="RESPONSE_REGULATORY"/>
    <property type="match status" value="1"/>
</dbReference>
<dbReference type="KEGG" id="hch:HCH_03924"/>
<dbReference type="FunFam" id="1.10.287.130:FF:000002">
    <property type="entry name" value="Two-component osmosensing histidine kinase"/>
    <property type="match status" value="1"/>
</dbReference>
<dbReference type="Gene3D" id="3.30.565.10">
    <property type="entry name" value="Histidine kinase-like ATPase, C-terminal domain"/>
    <property type="match status" value="1"/>
</dbReference>
<dbReference type="SMART" id="SM00387">
    <property type="entry name" value="HATPase_c"/>
    <property type="match status" value="1"/>
</dbReference>
<dbReference type="InterPro" id="IPR011006">
    <property type="entry name" value="CheY-like_superfamily"/>
</dbReference>
<evidence type="ECO:0000256" key="6">
    <source>
        <dbReference type="ARBA" id="ARBA00022741"/>
    </source>
</evidence>
<dbReference type="CDD" id="cd16922">
    <property type="entry name" value="HATPase_EvgS-ArcB-TorS-like"/>
    <property type="match status" value="1"/>
</dbReference>
<evidence type="ECO:0000256" key="13">
    <source>
        <dbReference type="SAM" id="MobiDB-lite"/>
    </source>
</evidence>
<dbReference type="PROSITE" id="PS50885">
    <property type="entry name" value="HAMP"/>
    <property type="match status" value="1"/>
</dbReference>
<evidence type="ECO:0000256" key="1">
    <source>
        <dbReference type="ARBA" id="ARBA00000085"/>
    </source>
</evidence>
<dbReference type="InterPro" id="IPR003660">
    <property type="entry name" value="HAMP_dom"/>
</dbReference>
<dbReference type="EC" id="2.7.13.3" evidence="3"/>
<dbReference type="PROSITE" id="PS51257">
    <property type="entry name" value="PROKAR_LIPOPROTEIN"/>
    <property type="match status" value="1"/>
</dbReference>
<dbReference type="eggNOG" id="COG0784">
    <property type="taxonomic scope" value="Bacteria"/>
</dbReference>
<dbReference type="InterPro" id="IPR036097">
    <property type="entry name" value="HisK_dim/P_sf"/>
</dbReference>
<keyword evidence="8" id="KW-0067">ATP-binding</keyword>
<dbReference type="Pfam" id="PF00512">
    <property type="entry name" value="HisKA"/>
    <property type="match status" value="1"/>
</dbReference>
<dbReference type="GO" id="GO:0005524">
    <property type="term" value="F:ATP binding"/>
    <property type="evidence" value="ECO:0007669"/>
    <property type="project" value="UniProtKB-KW"/>
</dbReference>
<keyword evidence="9" id="KW-0902">Two-component regulatory system</keyword>
<dbReference type="OrthoDB" id="9797243at2"/>
<dbReference type="SUPFAM" id="SSF55874">
    <property type="entry name" value="ATPase domain of HSP90 chaperone/DNA topoisomerase II/histidine kinase"/>
    <property type="match status" value="1"/>
</dbReference>
<dbReference type="PRINTS" id="PR00344">
    <property type="entry name" value="BCTRLSENSOR"/>
</dbReference>
<evidence type="ECO:0000256" key="9">
    <source>
        <dbReference type="ARBA" id="ARBA00023012"/>
    </source>
</evidence>
<evidence type="ECO:0000256" key="8">
    <source>
        <dbReference type="ARBA" id="ARBA00022840"/>
    </source>
</evidence>
<dbReference type="FunFam" id="3.30.565.10:FF:000010">
    <property type="entry name" value="Sensor histidine kinase RcsC"/>
    <property type="match status" value="1"/>
</dbReference>
<comment type="subcellular location">
    <subcellularLocation>
        <location evidence="2">Membrane</location>
    </subcellularLocation>
</comment>